<proteinExistence type="predicted"/>
<evidence type="ECO:0000256" key="10">
    <source>
        <dbReference type="ARBA" id="ARBA00049902"/>
    </source>
</evidence>
<dbReference type="EC" id="2.4.99.28" evidence="9"/>
<name>A0A383DR07_9ZZZZ</name>
<feature type="domain" description="Glycosyl transferase family 51" evidence="11">
    <location>
        <begin position="58"/>
        <end position="176"/>
    </location>
</feature>
<dbReference type="GO" id="GO:0030288">
    <property type="term" value="C:outer membrane-bounded periplasmic space"/>
    <property type="evidence" value="ECO:0007669"/>
    <property type="project" value="TreeGrafter"/>
</dbReference>
<evidence type="ECO:0000256" key="3">
    <source>
        <dbReference type="ARBA" id="ARBA00022676"/>
    </source>
</evidence>
<protein>
    <recommendedName>
        <fullName evidence="9">peptidoglycan glycosyltransferase</fullName>
        <ecNumber evidence="9">2.4.99.28</ecNumber>
    </recommendedName>
</protein>
<dbReference type="Gene3D" id="1.10.3810.10">
    <property type="entry name" value="Biosynthetic peptidoglycan transglycosylase-like"/>
    <property type="match status" value="1"/>
</dbReference>
<evidence type="ECO:0000256" key="2">
    <source>
        <dbReference type="ARBA" id="ARBA00022475"/>
    </source>
</evidence>
<dbReference type="AlphaFoldDB" id="A0A383DR07"/>
<comment type="catalytic activity">
    <reaction evidence="10">
        <text>[GlcNAc-(1-&gt;4)-Mur2Ac(oyl-L-Ala-gamma-D-Glu-L-Lys-D-Ala-D-Ala)](n)-di-trans,octa-cis-undecaprenyl diphosphate + beta-D-GlcNAc-(1-&gt;4)-Mur2Ac(oyl-L-Ala-gamma-D-Glu-L-Lys-D-Ala-D-Ala)-di-trans,octa-cis-undecaprenyl diphosphate = [GlcNAc-(1-&gt;4)-Mur2Ac(oyl-L-Ala-gamma-D-Glu-L-Lys-D-Ala-D-Ala)](n+1)-di-trans,octa-cis-undecaprenyl diphosphate + di-trans,octa-cis-undecaprenyl diphosphate + H(+)</text>
        <dbReference type="Rhea" id="RHEA:23708"/>
        <dbReference type="Rhea" id="RHEA-COMP:9602"/>
        <dbReference type="Rhea" id="RHEA-COMP:9603"/>
        <dbReference type="ChEBI" id="CHEBI:15378"/>
        <dbReference type="ChEBI" id="CHEBI:58405"/>
        <dbReference type="ChEBI" id="CHEBI:60033"/>
        <dbReference type="ChEBI" id="CHEBI:78435"/>
        <dbReference type="EC" id="2.4.99.28"/>
    </reaction>
</comment>
<evidence type="ECO:0000256" key="1">
    <source>
        <dbReference type="ARBA" id="ARBA00004236"/>
    </source>
</evidence>
<organism evidence="12">
    <name type="scientific">marine metagenome</name>
    <dbReference type="NCBI Taxonomy" id="408172"/>
    <lineage>
        <taxon>unclassified sequences</taxon>
        <taxon>metagenomes</taxon>
        <taxon>ecological metagenomes</taxon>
    </lineage>
</organism>
<keyword evidence="4" id="KW-0808">Transferase</keyword>
<dbReference type="GO" id="GO:0005886">
    <property type="term" value="C:plasma membrane"/>
    <property type="evidence" value="ECO:0007669"/>
    <property type="project" value="UniProtKB-SubCell"/>
</dbReference>
<accession>A0A383DR07</accession>
<dbReference type="Pfam" id="PF00912">
    <property type="entry name" value="Transgly"/>
    <property type="match status" value="1"/>
</dbReference>
<dbReference type="InterPro" id="IPR023346">
    <property type="entry name" value="Lysozyme-like_dom_sf"/>
</dbReference>
<keyword evidence="7" id="KW-0472">Membrane</keyword>
<dbReference type="PANTHER" id="PTHR32282">
    <property type="entry name" value="BINDING PROTEIN TRANSPEPTIDASE, PUTATIVE-RELATED"/>
    <property type="match status" value="1"/>
</dbReference>
<evidence type="ECO:0000256" key="6">
    <source>
        <dbReference type="ARBA" id="ARBA00022984"/>
    </source>
</evidence>
<keyword evidence="5" id="KW-0133">Cell shape</keyword>
<dbReference type="GO" id="GO:0008360">
    <property type="term" value="P:regulation of cell shape"/>
    <property type="evidence" value="ECO:0007669"/>
    <property type="project" value="UniProtKB-KW"/>
</dbReference>
<reference evidence="12" key="1">
    <citation type="submission" date="2018-05" db="EMBL/GenBank/DDBJ databases">
        <authorList>
            <person name="Lanie J.A."/>
            <person name="Ng W.-L."/>
            <person name="Kazmierczak K.M."/>
            <person name="Andrzejewski T.M."/>
            <person name="Davidsen T.M."/>
            <person name="Wayne K.J."/>
            <person name="Tettelin H."/>
            <person name="Glass J.I."/>
            <person name="Rusch D."/>
            <person name="Podicherti R."/>
            <person name="Tsui H.-C.T."/>
            <person name="Winkler M.E."/>
        </authorList>
    </citation>
    <scope>NUCLEOTIDE SEQUENCE</scope>
</reference>
<evidence type="ECO:0000256" key="5">
    <source>
        <dbReference type="ARBA" id="ARBA00022960"/>
    </source>
</evidence>
<feature type="non-terminal residue" evidence="12">
    <location>
        <position position="177"/>
    </location>
</feature>
<keyword evidence="6" id="KW-0573">Peptidoglycan synthesis</keyword>
<evidence type="ECO:0000313" key="12">
    <source>
        <dbReference type="EMBL" id="SVE46947.1"/>
    </source>
</evidence>
<dbReference type="InterPro" id="IPR036950">
    <property type="entry name" value="PBP_transglycosylase"/>
</dbReference>
<evidence type="ECO:0000259" key="11">
    <source>
        <dbReference type="Pfam" id="PF00912"/>
    </source>
</evidence>
<evidence type="ECO:0000256" key="7">
    <source>
        <dbReference type="ARBA" id="ARBA00023136"/>
    </source>
</evidence>
<keyword evidence="8" id="KW-0961">Cell wall biogenesis/degradation</keyword>
<dbReference type="SUPFAM" id="SSF53955">
    <property type="entry name" value="Lysozyme-like"/>
    <property type="match status" value="1"/>
</dbReference>
<dbReference type="GO" id="GO:0009252">
    <property type="term" value="P:peptidoglycan biosynthetic process"/>
    <property type="evidence" value="ECO:0007669"/>
    <property type="project" value="UniProtKB-KW"/>
</dbReference>
<dbReference type="PANTHER" id="PTHR32282:SF11">
    <property type="entry name" value="PENICILLIN-BINDING PROTEIN 1B"/>
    <property type="match status" value="1"/>
</dbReference>
<dbReference type="GO" id="GO:0008955">
    <property type="term" value="F:peptidoglycan glycosyltransferase activity"/>
    <property type="evidence" value="ECO:0007669"/>
    <property type="project" value="UniProtKB-EC"/>
</dbReference>
<keyword evidence="2" id="KW-1003">Cell membrane</keyword>
<evidence type="ECO:0000256" key="8">
    <source>
        <dbReference type="ARBA" id="ARBA00023316"/>
    </source>
</evidence>
<dbReference type="GO" id="GO:0071555">
    <property type="term" value="P:cell wall organization"/>
    <property type="evidence" value="ECO:0007669"/>
    <property type="project" value="UniProtKB-KW"/>
</dbReference>
<comment type="subcellular location">
    <subcellularLocation>
        <location evidence="1">Cell membrane</location>
    </subcellularLocation>
</comment>
<dbReference type="InterPro" id="IPR050396">
    <property type="entry name" value="Glycosyltr_51/Transpeptidase"/>
</dbReference>
<gene>
    <name evidence="12" type="ORF">METZ01_LOCUS499801</name>
</gene>
<keyword evidence="3" id="KW-0328">Glycosyltransferase</keyword>
<dbReference type="EMBL" id="UINC01219472">
    <property type="protein sequence ID" value="SVE46947.1"/>
    <property type="molecule type" value="Genomic_DNA"/>
</dbReference>
<dbReference type="InterPro" id="IPR001264">
    <property type="entry name" value="Glyco_trans_51"/>
</dbReference>
<evidence type="ECO:0000256" key="4">
    <source>
        <dbReference type="ARBA" id="ARBA00022679"/>
    </source>
</evidence>
<sequence>MTLQTVKKIALGASACLFLYAVGGGLVYALFSDELPDIDTLETFQPKRVTRVWSADGQHLLDFKEENRELIRDFDEIPQAMKDALISIEDRRFFSHWGVDLRRIFGAIRENLRRLDPTRQGASTLTQQLARNLYQKVGRQSSSASLELVRSSYARKIREAITAVHIERLYTKREILV</sequence>
<evidence type="ECO:0000256" key="9">
    <source>
        <dbReference type="ARBA" id="ARBA00044770"/>
    </source>
</evidence>